<dbReference type="Proteomes" id="UP001165667">
    <property type="component" value="Unassembled WGS sequence"/>
</dbReference>
<dbReference type="EMBL" id="JAMOIM010000001">
    <property type="protein sequence ID" value="MCW6506569.1"/>
    <property type="molecule type" value="Genomic_DNA"/>
</dbReference>
<evidence type="ECO:0000313" key="12">
    <source>
        <dbReference type="Proteomes" id="UP001165667"/>
    </source>
</evidence>
<keyword evidence="3 10" id="KW-1134">Transmembrane beta strand</keyword>
<evidence type="ECO:0000256" key="1">
    <source>
        <dbReference type="ARBA" id="ARBA00009521"/>
    </source>
</evidence>
<evidence type="ECO:0000256" key="7">
    <source>
        <dbReference type="ARBA" id="ARBA00023114"/>
    </source>
</evidence>
<feature type="signal peptide" evidence="10">
    <location>
        <begin position="1"/>
        <end position="23"/>
    </location>
</feature>
<evidence type="ECO:0000313" key="11">
    <source>
        <dbReference type="EMBL" id="MCW6506569.1"/>
    </source>
</evidence>
<feature type="chain" id="PRO_5041481386" description="Porin" evidence="10">
    <location>
        <begin position="24"/>
        <end position="478"/>
    </location>
</feature>
<comment type="domain">
    <text evidence="10">Consists of 16-stranded beta-barrel sheets, with large surface-exposed loops, that form a transmembrane pore at the center of each barrel. The pore is partially ocluded by a peptide loop that folds into the pore lumen.</text>
</comment>
<gene>
    <name evidence="11" type="ORF">M8523_00860</name>
</gene>
<keyword evidence="4 10" id="KW-0812">Transmembrane</keyword>
<sequence>MKLVKSLLLSSAVGLTAVASAQAADLPFRKAAPVEYVRVCDFTGAGYFYIPGTDTCLKVGGFVRAEYAYVSPSASFFPAVSTAVGGVVIPGGTRINSNLRDVSGFFARGRIEVDARTQTAYGTLRTFVRYEITKANGVYQGSSTSQQGFTNQSGSNANVDKAFVQFAGFTAGRVQSFFDFYADNYNMEGIANSDQSTQVFAYTATFGGGFSATISAEDPTIRRDGIGNGEFNSPLNLAAGGVSSDLGYGSVRIPDFVGVVRVDQAWGAAQLSAAYHEVAVISPTTFGNIQKDGFAVQGGLQFKLPMLAAGDDIWLEGAYQQGAYLYQDSAGTLNSGVNSAFLGGFQHIDHDAYAFANANGTSTVSLSKGFSVMGALHHYFTPNFSDVLFGSYEEVSYGNRARNTDWTLGGIGDASEYRIGNQFIWTPVNNLGIYVEAVYAHIDQTLAHNPGVAASALPVGIKKDPSSFEGRLRVERDF</sequence>
<dbReference type="RefSeq" id="WP_282582929.1">
    <property type="nucleotide sequence ID" value="NZ_JAMOIM010000001.1"/>
</dbReference>
<dbReference type="GO" id="GO:0006811">
    <property type="term" value="P:monoatomic ion transport"/>
    <property type="evidence" value="ECO:0007669"/>
    <property type="project" value="UniProtKB-KW"/>
</dbReference>
<dbReference type="AlphaFoldDB" id="A0AA41YQ88"/>
<evidence type="ECO:0000256" key="8">
    <source>
        <dbReference type="ARBA" id="ARBA00023136"/>
    </source>
</evidence>
<organism evidence="11 12">
    <name type="scientific">Lichenifustis flavocetrariae</name>
    <dbReference type="NCBI Taxonomy" id="2949735"/>
    <lineage>
        <taxon>Bacteria</taxon>
        <taxon>Pseudomonadati</taxon>
        <taxon>Pseudomonadota</taxon>
        <taxon>Alphaproteobacteria</taxon>
        <taxon>Hyphomicrobiales</taxon>
        <taxon>Lichenihabitantaceae</taxon>
        <taxon>Lichenifustis</taxon>
    </lineage>
</organism>
<accession>A0AA41YQ88</accession>
<keyword evidence="6 10" id="KW-0406">Ion transport</keyword>
<comment type="subcellular location">
    <subcellularLocation>
        <location evidence="10">Cell outer membrane</location>
        <topology evidence="10">Multi-pass membrane protein</topology>
    </subcellularLocation>
</comment>
<reference evidence="11" key="1">
    <citation type="submission" date="2022-05" db="EMBL/GenBank/DDBJ databases">
        <authorList>
            <person name="Pankratov T."/>
        </authorList>
    </citation>
    <scope>NUCLEOTIDE SEQUENCE</scope>
    <source>
        <strain evidence="11">BP6-180914</strain>
    </source>
</reference>
<keyword evidence="12" id="KW-1185">Reference proteome</keyword>
<keyword evidence="8 10" id="KW-0472">Membrane</keyword>
<evidence type="ECO:0000256" key="6">
    <source>
        <dbReference type="ARBA" id="ARBA00023065"/>
    </source>
</evidence>
<comment type="function">
    <text evidence="10">Forms passive diffusion pores that allow small molecular weight hydrophilic materials across the outer membrane.</text>
</comment>
<dbReference type="GO" id="GO:0015288">
    <property type="term" value="F:porin activity"/>
    <property type="evidence" value="ECO:0007669"/>
    <property type="project" value="UniProtKB-KW"/>
</dbReference>
<keyword evidence="5 10" id="KW-0732">Signal</keyword>
<dbReference type="GO" id="GO:0009279">
    <property type="term" value="C:cell outer membrane"/>
    <property type="evidence" value="ECO:0007669"/>
    <property type="project" value="UniProtKB-SubCell"/>
</dbReference>
<name>A0AA41YQ88_9HYPH</name>
<evidence type="ECO:0000256" key="9">
    <source>
        <dbReference type="ARBA" id="ARBA00023237"/>
    </source>
</evidence>
<keyword evidence="9 10" id="KW-0998">Cell outer membrane</keyword>
<comment type="caution">
    <text evidence="11">The sequence shown here is derived from an EMBL/GenBank/DDBJ whole genome shotgun (WGS) entry which is preliminary data.</text>
</comment>
<evidence type="ECO:0000256" key="3">
    <source>
        <dbReference type="ARBA" id="ARBA00022452"/>
    </source>
</evidence>
<comment type="similarity">
    <text evidence="1 10">Belongs to the alphaproteobacteria porin family.</text>
</comment>
<dbReference type="InterPro" id="IPR003684">
    <property type="entry name" value="Porin_alphabac"/>
</dbReference>
<proteinExistence type="inferred from homology"/>
<evidence type="ECO:0000256" key="10">
    <source>
        <dbReference type="RuleBase" id="RU364005"/>
    </source>
</evidence>
<keyword evidence="7 10" id="KW-0626">Porin</keyword>
<dbReference type="GO" id="GO:0046930">
    <property type="term" value="C:pore complex"/>
    <property type="evidence" value="ECO:0007669"/>
    <property type="project" value="UniProtKB-KW"/>
</dbReference>
<evidence type="ECO:0000256" key="4">
    <source>
        <dbReference type="ARBA" id="ARBA00022692"/>
    </source>
</evidence>
<evidence type="ECO:0000256" key="5">
    <source>
        <dbReference type="ARBA" id="ARBA00022729"/>
    </source>
</evidence>
<protein>
    <recommendedName>
        <fullName evidence="10">Porin</fullName>
    </recommendedName>
</protein>
<evidence type="ECO:0000256" key="2">
    <source>
        <dbReference type="ARBA" id="ARBA00022448"/>
    </source>
</evidence>
<keyword evidence="2 10" id="KW-0813">Transport</keyword>
<dbReference type="Pfam" id="PF02530">
    <property type="entry name" value="Porin_2"/>
    <property type="match status" value="1"/>
</dbReference>